<dbReference type="GO" id="GO:0005886">
    <property type="term" value="C:plasma membrane"/>
    <property type="evidence" value="ECO:0007669"/>
    <property type="project" value="UniProtKB-SubCell"/>
</dbReference>
<comment type="subcellular location">
    <subcellularLocation>
        <location evidence="1">Cell inner membrane</location>
        <topology evidence="1">Multi-pass membrane protein</topology>
    </subcellularLocation>
</comment>
<keyword evidence="2" id="KW-0813">Transport</keyword>
<keyword evidence="5" id="KW-0547">Nucleotide-binding</keyword>
<dbReference type="FunFam" id="3.40.50.300:FF:000032">
    <property type="entry name" value="Export ABC transporter ATP-binding protein"/>
    <property type="match status" value="1"/>
</dbReference>
<evidence type="ECO:0000256" key="7">
    <source>
        <dbReference type="ARBA" id="ARBA00022970"/>
    </source>
</evidence>
<name>A0A2N9DXQ4_9LACO</name>
<evidence type="ECO:0000256" key="11">
    <source>
        <dbReference type="SAM" id="Phobius"/>
    </source>
</evidence>
<dbReference type="GO" id="GO:0016887">
    <property type="term" value="F:ATP hydrolysis activity"/>
    <property type="evidence" value="ECO:0007669"/>
    <property type="project" value="InterPro"/>
</dbReference>
<dbReference type="CDD" id="cd03255">
    <property type="entry name" value="ABC_MJ0796_LolCDE_FtsE"/>
    <property type="match status" value="1"/>
</dbReference>
<keyword evidence="8 11" id="KW-1133">Transmembrane helix</keyword>
<dbReference type="EMBL" id="OGVC01000040">
    <property type="protein sequence ID" value="SPC39580.1"/>
    <property type="molecule type" value="Genomic_DNA"/>
</dbReference>
<keyword evidence="4 11" id="KW-0812">Transmembrane</keyword>
<gene>
    <name evidence="13" type="ORF">LFUMFP_450009</name>
</gene>
<accession>A0A2N9DXQ4</accession>
<dbReference type="Proteomes" id="UP000238739">
    <property type="component" value="Unassembled WGS sequence"/>
</dbReference>
<dbReference type="InterPro" id="IPR003838">
    <property type="entry name" value="ABC3_permease_C"/>
</dbReference>
<evidence type="ECO:0000256" key="4">
    <source>
        <dbReference type="ARBA" id="ARBA00022692"/>
    </source>
</evidence>
<dbReference type="AlphaFoldDB" id="A0A2N9DXQ4"/>
<protein>
    <submittedName>
        <fullName evidence="13">ABC transporter family protein</fullName>
        <ecNumber evidence="13">3.6.3.25</ecNumber>
    </submittedName>
</protein>
<proteinExistence type="inferred from homology"/>
<comment type="similarity">
    <text evidence="10">Belongs to the ABC transporter superfamily. Macrolide exporter (TC 3.A.1.122) family.</text>
</comment>
<dbReference type="InterPro" id="IPR017871">
    <property type="entry name" value="ABC_transporter-like_CS"/>
</dbReference>
<evidence type="ECO:0000256" key="2">
    <source>
        <dbReference type="ARBA" id="ARBA00022448"/>
    </source>
</evidence>
<evidence type="ECO:0000259" key="12">
    <source>
        <dbReference type="PROSITE" id="PS50893"/>
    </source>
</evidence>
<dbReference type="GO" id="GO:0022857">
    <property type="term" value="F:transmembrane transporter activity"/>
    <property type="evidence" value="ECO:0007669"/>
    <property type="project" value="UniProtKB-ARBA"/>
</dbReference>
<evidence type="ECO:0000256" key="6">
    <source>
        <dbReference type="ARBA" id="ARBA00022840"/>
    </source>
</evidence>
<sequence length="784" mass="85217">MKDVNGLLELQHLKKYYTVGETTTKALDDVSVAFRKQEFVAVLGPSGSGKTTMLNMIGGLDRYDSGNLIIEGKSTDTFKDSDWDAYRNNSVGFIFQSYNIIGHLSIIDNVEMGMTLSGVDAAEKKKRAEDALVRVGLKLHMHKQPNQLSGGQMQRVAIARAIANDPEILLADEPTGALDSETSEEIMQLIKELSEERLVVMVTHNPTLARQYADRIIEFADGKIQTDSNPYEDHDTANNFELKHTKMSYLTALKLSFKNIMTKKGRTFLTVFASSIGIISIAIVLALSNGFQKQIDQTQQDTMASMPVSIGAVASDASGTQSVMSGQSKGFAKGKYVKADLSQSEKTQHINKLTTKYVDYVQKMPKKDAKNIAISYSTGMNLIRKVDGKWQTVKFSNSDAGASTIDASAMMASMTGVGGSVYPIDRNGGQSFLKSNYKVLAGRYPTKKTDVILVVDRQNNITLSALKNLGIDAKRNQKIDYNKLIGTSIKLVNNDSFYQKLPTGNYLPNQDYASMATASSTKELNVVGILRVKSKNSDGLLASGVVYSDQLTKEVYNANKNSAIVQAQTASTTNVMTGAAMDATTKTQMLTVLGGEQTPSSIQIYPTNFKKKDQVLDYLDKYNTGKKKADQIIYTDMAGQVSKLTGGMMDAITYVLVAFAGISLVTSMIMIAIITYTSVLERTKEIGVLKALGARKKDITRVFDAETAILGMGSGIFGVVVAWLCTFPINVILENLTGLTNVSQLNPVHGIVLVIVSTVLTILGGHVPARMAAKKDAAIALRSE</sequence>
<keyword evidence="6" id="KW-0067">ATP-binding</keyword>
<dbReference type="PANTHER" id="PTHR42798">
    <property type="entry name" value="LIPOPROTEIN-RELEASING SYSTEM ATP-BINDING PROTEIN LOLD"/>
    <property type="match status" value="1"/>
</dbReference>
<keyword evidence="9 11" id="KW-0472">Membrane</keyword>
<dbReference type="GO" id="GO:0005524">
    <property type="term" value="F:ATP binding"/>
    <property type="evidence" value="ECO:0007669"/>
    <property type="project" value="UniProtKB-KW"/>
</dbReference>
<dbReference type="InterPro" id="IPR003593">
    <property type="entry name" value="AAA+_ATPase"/>
</dbReference>
<dbReference type="PROSITE" id="PS00211">
    <property type="entry name" value="ABC_TRANSPORTER_1"/>
    <property type="match status" value="1"/>
</dbReference>
<evidence type="ECO:0000256" key="1">
    <source>
        <dbReference type="ARBA" id="ARBA00004429"/>
    </source>
</evidence>
<keyword evidence="7" id="KW-0029">Amino-acid transport</keyword>
<keyword evidence="14" id="KW-1185">Reference proteome</keyword>
<dbReference type="Gene3D" id="3.40.50.300">
    <property type="entry name" value="P-loop containing nucleotide triphosphate hydrolases"/>
    <property type="match status" value="1"/>
</dbReference>
<dbReference type="SUPFAM" id="SSF52540">
    <property type="entry name" value="P-loop containing nucleoside triphosphate hydrolases"/>
    <property type="match status" value="1"/>
</dbReference>
<evidence type="ECO:0000256" key="9">
    <source>
        <dbReference type="ARBA" id="ARBA00023136"/>
    </source>
</evidence>
<dbReference type="EC" id="3.6.3.25" evidence="13"/>
<comment type="caution">
    <text evidence="13">The sequence shown here is derived from an EMBL/GenBank/DDBJ whole genome shotgun (WGS) entry which is preliminary data.</text>
</comment>
<feature type="transmembrane region" description="Helical" evidence="11">
    <location>
        <begin position="651"/>
        <end position="676"/>
    </location>
</feature>
<dbReference type="Pfam" id="PF00005">
    <property type="entry name" value="ABC_tran"/>
    <property type="match status" value="1"/>
</dbReference>
<evidence type="ECO:0000256" key="8">
    <source>
        <dbReference type="ARBA" id="ARBA00022989"/>
    </source>
</evidence>
<dbReference type="PANTHER" id="PTHR42798:SF6">
    <property type="entry name" value="CELL DIVISION ATP-BINDING PROTEIN FTSE"/>
    <property type="match status" value="1"/>
</dbReference>
<evidence type="ECO:0000313" key="14">
    <source>
        <dbReference type="Proteomes" id="UP000238739"/>
    </source>
</evidence>
<evidence type="ECO:0000256" key="10">
    <source>
        <dbReference type="ARBA" id="ARBA00038388"/>
    </source>
</evidence>
<dbReference type="GO" id="GO:0006865">
    <property type="term" value="P:amino acid transport"/>
    <property type="evidence" value="ECO:0007669"/>
    <property type="project" value="UniProtKB-KW"/>
</dbReference>
<feature type="transmembrane region" description="Helical" evidence="11">
    <location>
        <begin position="707"/>
        <end position="729"/>
    </location>
</feature>
<evidence type="ECO:0000256" key="3">
    <source>
        <dbReference type="ARBA" id="ARBA00022475"/>
    </source>
</evidence>
<dbReference type="InterPro" id="IPR027417">
    <property type="entry name" value="P-loop_NTPase"/>
</dbReference>
<feature type="transmembrane region" description="Helical" evidence="11">
    <location>
        <begin position="749"/>
        <end position="767"/>
    </location>
</feature>
<organism evidence="13 14">
    <name type="scientific">Latilactobacillus fuchuensis</name>
    <dbReference type="NCBI Taxonomy" id="164393"/>
    <lineage>
        <taxon>Bacteria</taxon>
        <taxon>Bacillati</taxon>
        <taxon>Bacillota</taxon>
        <taxon>Bacilli</taxon>
        <taxon>Lactobacillales</taxon>
        <taxon>Lactobacillaceae</taxon>
        <taxon>Latilactobacillus</taxon>
    </lineage>
</organism>
<evidence type="ECO:0000313" key="13">
    <source>
        <dbReference type="EMBL" id="SPC39580.1"/>
    </source>
</evidence>
<dbReference type="InterPro" id="IPR017911">
    <property type="entry name" value="MacB-like_ATP-bd"/>
</dbReference>
<feature type="transmembrane region" description="Helical" evidence="11">
    <location>
        <begin position="268"/>
        <end position="287"/>
    </location>
</feature>
<feature type="domain" description="ABC transporter" evidence="12">
    <location>
        <begin position="8"/>
        <end position="246"/>
    </location>
</feature>
<keyword evidence="3" id="KW-1003">Cell membrane</keyword>
<dbReference type="Pfam" id="PF02687">
    <property type="entry name" value="FtsX"/>
    <property type="match status" value="1"/>
</dbReference>
<reference evidence="13" key="1">
    <citation type="submission" date="2018-01" db="EMBL/GenBank/DDBJ databases">
        <authorList>
            <person name="Chaillou S."/>
        </authorList>
    </citation>
    <scope>NUCLEOTIDE SEQUENCE [LARGE SCALE GENOMIC DNA]</scope>
    <source>
        <strain evidence="13">MFPC41A2801</strain>
    </source>
</reference>
<evidence type="ECO:0000256" key="5">
    <source>
        <dbReference type="ARBA" id="ARBA00022741"/>
    </source>
</evidence>
<dbReference type="GO" id="GO:0098796">
    <property type="term" value="C:membrane protein complex"/>
    <property type="evidence" value="ECO:0007669"/>
    <property type="project" value="UniProtKB-ARBA"/>
</dbReference>
<keyword evidence="13" id="KW-0378">Hydrolase</keyword>
<dbReference type="PROSITE" id="PS50893">
    <property type="entry name" value="ABC_TRANSPORTER_2"/>
    <property type="match status" value="1"/>
</dbReference>
<dbReference type="SMART" id="SM00382">
    <property type="entry name" value="AAA"/>
    <property type="match status" value="1"/>
</dbReference>
<dbReference type="InterPro" id="IPR003439">
    <property type="entry name" value="ABC_transporter-like_ATP-bd"/>
</dbReference>